<accession>A0AA97J3G5</accession>
<dbReference type="GeneID" id="129326518"/>
<evidence type="ECO:0000256" key="1">
    <source>
        <dbReference type="ARBA" id="ARBA00004141"/>
    </source>
</evidence>
<dbReference type="PANTHER" id="PTHR16007">
    <property type="entry name" value="EPIDIDYMAL MEMBRANE PROTEIN E9-RELATED"/>
    <property type="match status" value="1"/>
</dbReference>
<keyword evidence="3 6" id="KW-0812">Transmembrane</keyword>
<organism evidence="7 8">
    <name type="scientific">Eublepharis macularius</name>
    <name type="common">Leopard gecko</name>
    <name type="synonym">Cyrtodactylus macularius</name>
    <dbReference type="NCBI Taxonomy" id="481883"/>
    <lineage>
        <taxon>Eukaryota</taxon>
        <taxon>Metazoa</taxon>
        <taxon>Chordata</taxon>
        <taxon>Craniata</taxon>
        <taxon>Vertebrata</taxon>
        <taxon>Euteleostomi</taxon>
        <taxon>Lepidosauria</taxon>
        <taxon>Squamata</taxon>
        <taxon>Bifurcata</taxon>
        <taxon>Gekkota</taxon>
        <taxon>Eublepharidae</taxon>
        <taxon>Eublepharinae</taxon>
        <taxon>Eublepharis</taxon>
    </lineage>
</organism>
<dbReference type="InterPro" id="IPR006904">
    <property type="entry name" value="DUF716"/>
</dbReference>
<evidence type="ECO:0000313" key="7">
    <source>
        <dbReference type="Proteomes" id="UP001190640"/>
    </source>
</evidence>
<dbReference type="InterPro" id="IPR042127">
    <property type="entry name" value="TMEM45"/>
</dbReference>
<sequence>MGTFAGHVLPGSFFLLFGVWWSVKYPLKYVCQKKKNTSYLGSKQLHRFEFAEGIYKALCALIGMLAEQFGPDGPQLKLYNDEKKQWVRLVRWQHTTIYLFYGISGVMDMVASRTKVLPGAMDRMVLSLALFVESFQLYYHIQNQVMLERHLHQLLLPAITGAAVCIFLEILFNDVVVFKILKTSLCILQGSWLWQMAFVFDPPSGSPEWNQMDHDNVMFLTMCYCGNFAFALTITIVNYTMVTWIVHSKMKQVSTMEVGLLKMAEHDQESEDEI</sequence>
<evidence type="ECO:0000256" key="6">
    <source>
        <dbReference type="SAM" id="Phobius"/>
    </source>
</evidence>
<evidence type="ECO:0000313" key="8">
    <source>
        <dbReference type="RefSeq" id="XP_054830692.1"/>
    </source>
</evidence>
<feature type="transmembrane region" description="Helical" evidence="6">
    <location>
        <begin position="89"/>
        <end position="111"/>
    </location>
</feature>
<evidence type="ECO:0000256" key="5">
    <source>
        <dbReference type="ARBA" id="ARBA00023136"/>
    </source>
</evidence>
<comment type="subcellular location">
    <subcellularLocation>
        <location evidence="1">Membrane</location>
        <topology evidence="1">Multi-pass membrane protein</topology>
    </subcellularLocation>
</comment>
<evidence type="ECO:0000256" key="3">
    <source>
        <dbReference type="ARBA" id="ARBA00022692"/>
    </source>
</evidence>
<keyword evidence="7" id="KW-1185">Reference proteome</keyword>
<dbReference type="Proteomes" id="UP001190640">
    <property type="component" value="Chromosome 3"/>
</dbReference>
<reference evidence="8" key="1">
    <citation type="submission" date="2025-08" db="UniProtKB">
        <authorList>
            <consortium name="RefSeq"/>
        </authorList>
    </citation>
    <scope>IDENTIFICATION</scope>
    <source>
        <tissue evidence="8">Blood</tissue>
    </source>
</reference>
<dbReference type="AlphaFoldDB" id="A0AA97J3G5"/>
<evidence type="ECO:0000256" key="4">
    <source>
        <dbReference type="ARBA" id="ARBA00022989"/>
    </source>
</evidence>
<feature type="transmembrane region" description="Helical" evidence="6">
    <location>
        <begin position="217"/>
        <end position="246"/>
    </location>
</feature>
<keyword evidence="4 6" id="KW-1133">Transmembrane helix</keyword>
<feature type="transmembrane region" description="Helical" evidence="6">
    <location>
        <begin position="6"/>
        <end position="27"/>
    </location>
</feature>
<dbReference type="PANTHER" id="PTHR16007:SF21">
    <property type="entry name" value="TRANSMEMBRANE PROTEIN 45A"/>
    <property type="match status" value="1"/>
</dbReference>
<comment type="similarity">
    <text evidence="2">Belongs to the TMEM45 family.</text>
</comment>
<dbReference type="RefSeq" id="XP_054830692.1">
    <property type="nucleotide sequence ID" value="XM_054974717.1"/>
</dbReference>
<protein>
    <submittedName>
        <fullName evidence="8">Transmembrane protein 45B-like</fullName>
    </submittedName>
</protein>
<dbReference type="Pfam" id="PF04819">
    <property type="entry name" value="DUF716"/>
    <property type="match status" value="1"/>
</dbReference>
<gene>
    <name evidence="8" type="primary">LOC129326518</name>
</gene>
<name>A0AA97J3G5_EUBMA</name>
<keyword evidence="5 6" id="KW-0472">Membrane</keyword>
<dbReference type="GO" id="GO:0016020">
    <property type="term" value="C:membrane"/>
    <property type="evidence" value="ECO:0007669"/>
    <property type="project" value="UniProtKB-SubCell"/>
</dbReference>
<proteinExistence type="inferred from homology"/>
<feature type="transmembrane region" description="Helical" evidence="6">
    <location>
        <begin position="153"/>
        <end position="172"/>
    </location>
</feature>
<dbReference type="KEGG" id="emc:129326518"/>
<evidence type="ECO:0000256" key="2">
    <source>
        <dbReference type="ARBA" id="ARBA00006948"/>
    </source>
</evidence>